<evidence type="ECO:0008006" key="4">
    <source>
        <dbReference type="Google" id="ProtNLM"/>
    </source>
</evidence>
<accession>A0ABM8NN88</accession>
<feature type="transmembrane region" description="Helical" evidence="1">
    <location>
        <begin position="52"/>
        <end position="78"/>
    </location>
</feature>
<dbReference type="EMBL" id="CAJHCQ010000006">
    <property type="protein sequence ID" value="CAD6534501.1"/>
    <property type="molecule type" value="Genomic_DNA"/>
</dbReference>
<evidence type="ECO:0000256" key="1">
    <source>
        <dbReference type="SAM" id="Phobius"/>
    </source>
</evidence>
<comment type="caution">
    <text evidence="2">The sequence shown here is derived from an EMBL/GenBank/DDBJ whole genome shotgun (WGS) entry which is preliminary data.</text>
</comment>
<keyword evidence="1" id="KW-0472">Membrane</keyword>
<evidence type="ECO:0000313" key="2">
    <source>
        <dbReference type="EMBL" id="CAD6534501.1"/>
    </source>
</evidence>
<keyword evidence="1" id="KW-0812">Transmembrane</keyword>
<dbReference type="Proteomes" id="UP000656319">
    <property type="component" value="Unassembled WGS sequence"/>
</dbReference>
<keyword evidence="1" id="KW-1133">Transmembrane helix</keyword>
<keyword evidence="3" id="KW-1185">Reference proteome</keyword>
<organism evidence="2 3">
    <name type="scientific">Paraburkholderia hiiakae</name>
    <dbReference type="NCBI Taxonomy" id="1081782"/>
    <lineage>
        <taxon>Bacteria</taxon>
        <taxon>Pseudomonadati</taxon>
        <taxon>Pseudomonadota</taxon>
        <taxon>Betaproteobacteria</taxon>
        <taxon>Burkholderiales</taxon>
        <taxon>Burkholderiaceae</taxon>
        <taxon>Paraburkholderia</taxon>
    </lineage>
</organism>
<protein>
    <recommendedName>
        <fullName evidence="4">Inner membrane protein</fullName>
    </recommendedName>
</protein>
<feature type="transmembrane region" description="Helical" evidence="1">
    <location>
        <begin position="12"/>
        <end position="32"/>
    </location>
</feature>
<proteinExistence type="predicted"/>
<evidence type="ECO:0000313" key="3">
    <source>
        <dbReference type="Proteomes" id="UP000656319"/>
    </source>
</evidence>
<sequence length="82" mass="9417">MTEKRQCHFSGLQTAALFLILVLIAVLCYLFYPTVRCVYEWGEFSDACAEEFMLTLLMPFAAFIVVWGTLFTIVALILRKTK</sequence>
<name>A0ABM8NN88_9BURK</name>
<reference evidence="2 3" key="1">
    <citation type="submission" date="2020-10" db="EMBL/GenBank/DDBJ databases">
        <authorList>
            <person name="Peeters C."/>
        </authorList>
    </citation>
    <scope>NUCLEOTIDE SEQUENCE [LARGE SCALE GENOMIC DNA]</scope>
    <source>
        <strain evidence="2 3">LMG 27952</strain>
    </source>
</reference>
<gene>
    <name evidence="2" type="ORF">LMG27952_02967</name>
</gene>